<dbReference type="PROSITE" id="PS00649">
    <property type="entry name" value="G_PROTEIN_RECEP_F2_1"/>
    <property type="match status" value="1"/>
</dbReference>
<dbReference type="EMBL" id="JAWZYT010001723">
    <property type="protein sequence ID" value="KAK4309711.1"/>
    <property type="molecule type" value="Genomic_DNA"/>
</dbReference>
<evidence type="ECO:0000256" key="10">
    <source>
        <dbReference type="ARBA" id="ARBA00023224"/>
    </source>
</evidence>
<keyword evidence="8" id="KW-0675">Receptor</keyword>
<dbReference type="PROSITE" id="PS50227">
    <property type="entry name" value="G_PROTEIN_RECEP_F2_3"/>
    <property type="match status" value="1"/>
</dbReference>
<evidence type="ECO:0000256" key="5">
    <source>
        <dbReference type="ARBA" id="ARBA00022989"/>
    </source>
</evidence>
<dbReference type="InterPro" id="IPR001879">
    <property type="entry name" value="GPCR_2_extracellular_dom"/>
</dbReference>
<dbReference type="PRINTS" id="PR00249">
    <property type="entry name" value="GPCRSECRETIN"/>
</dbReference>
<feature type="transmembrane region" description="Helical" evidence="12">
    <location>
        <begin position="141"/>
        <end position="163"/>
    </location>
</feature>
<feature type="transmembrane region" description="Helical" evidence="12">
    <location>
        <begin position="252"/>
        <end position="271"/>
    </location>
</feature>
<comment type="similarity">
    <text evidence="2">Belongs to the G-protein coupled receptor 2 family.</text>
</comment>
<accession>A0AAE1U6H0</accession>
<keyword evidence="5 12" id="KW-1133">Transmembrane helix</keyword>
<dbReference type="Pfam" id="PF02793">
    <property type="entry name" value="HRM"/>
    <property type="match status" value="1"/>
</dbReference>
<evidence type="ECO:0000259" key="14">
    <source>
        <dbReference type="PROSITE" id="PS50261"/>
    </source>
</evidence>
<keyword evidence="16" id="KW-1185">Reference proteome</keyword>
<evidence type="ECO:0000256" key="1">
    <source>
        <dbReference type="ARBA" id="ARBA00004651"/>
    </source>
</evidence>
<comment type="caution">
    <text evidence="15">The sequence shown here is derived from an EMBL/GenBank/DDBJ whole genome shotgun (WGS) entry which is preliminary data.</text>
</comment>
<keyword evidence="6" id="KW-0297">G-protein coupled receptor</keyword>
<dbReference type="InterPro" id="IPR000832">
    <property type="entry name" value="GPCR_2_secretin-like"/>
</dbReference>
<comment type="subcellular location">
    <subcellularLocation>
        <location evidence="1">Cell membrane</location>
        <topology evidence="1">Multi-pass membrane protein</topology>
    </subcellularLocation>
</comment>
<dbReference type="Proteomes" id="UP001292094">
    <property type="component" value="Unassembled WGS sequence"/>
</dbReference>
<evidence type="ECO:0000256" key="11">
    <source>
        <dbReference type="SAM" id="MobiDB-lite"/>
    </source>
</evidence>
<dbReference type="PANTHER" id="PTHR45620">
    <property type="entry name" value="PDF RECEPTOR-LIKE PROTEIN-RELATED"/>
    <property type="match status" value="1"/>
</dbReference>
<keyword evidence="10" id="KW-0807">Transducer</keyword>
<keyword evidence="3" id="KW-1003">Cell membrane</keyword>
<dbReference type="GO" id="GO:0008528">
    <property type="term" value="F:G protein-coupled peptide receptor activity"/>
    <property type="evidence" value="ECO:0007669"/>
    <property type="project" value="TreeGrafter"/>
</dbReference>
<dbReference type="AlphaFoldDB" id="A0AAE1U6H0"/>
<evidence type="ECO:0000256" key="7">
    <source>
        <dbReference type="ARBA" id="ARBA00023136"/>
    </source>
</evidence>
<evidence type="ECO:0000256" key="2">
    <source>
        <dbReference type="ARBA" id="ARBA00005314"/>
    </source>
</evidence>
<evidence type="ECO:0000256" key="9">
    <source>
        <dbReference type="ARBA" id="ARBA00023180"/>
    </source>
</evidence>
<dbReference type="GO" id="GO:0007166">
    <property type="term" value="P:cell surface receptor signaling pathway"/>
    <property type="evidence" value="ECO:0007669"/>
    <property type="project" value="InterPro"/>
</dbReference>
<gene>
    <name evidence="15" type="ORF">Pmani_018642</name>
</gene>
<evidence type="ECO:0000313" key="15">
    <source>
        <dbReference type="EMBL" id="KAK4309711.1"/>
    </source>
</evidence>
<reference evidence="15" key="1">
    <citation type="submission" date="2023-11" db="EMBL/GenBank/DDBJ databases">
        <title>Genome assemblies of two species of porcelain crab, Petrolisthes cinctipes and Petrolisthes manimaculis (Anomura: Porcellanidae).</title>
        <authorList>
            <person name="Angst P."/>
        </authorList>
    </citation>
    <scope>NUCLEOTIDE SEQUENCE</scope>
    <source>
        <strain evidence="15">PB745_02</strain>
        <tissue evidence="15">Gill</tissue>
    </source>
</reference>
<dbReference type="SUPFAM" id="SSF111418">
    <property type="entry name" value="Hormone receptor domain"/>
    <property type="match status" value="1"/>
</dbReference>
<dbReference type="Gene3D" id="1.20.1070.10">
    <property type="entry name" value="Rhodopsin 7-helix transmembrane proteins"/>
    <property type="match status" value="1"/>
</dbReference>
<dbReference type="PANTHER" id="PTHR45620:SF42">
    <property type="entry name" value="G-PROTEIN COUPLED RECEPTOR SEB-2"/>
    <property type="match status" value="1"/>
</dbReference>
<proteinExistence type="inferred from homology"/>
<feature type="domain" description="G-protein coupled receptors family 2 profile 2" evidence="14">
    <location>
        <begin position="140"/>
        <end position="320"/>
    </location>
</feature>
<evidence type="ECO:0000259" key="13">
    <source>
        <dbReference type="PROSITE" id="PS50227"/>
    </source>
</evidence>
<evidence type="ECO:0000256" key="4">
    <source>
        <dbReference type="ARBA" id="ARBA00022692"/>
    </source>
</evidence>
<dbReference type="InterPro" id="IPR036445">
    <property type="entry name" value="GPCR_2_extracell_dom_sf"/>
</dbReference>
<dbReference type="Pfam" id="PF00002">
    <property type="entry name" value="7tm_2"/>
    <property type="match status" value="1"/>
</dbReference>
<feature type="region of interest" description="Disordered" evidence="11">
    <location>
        <begin position="40"/>
        <end position="63"/>
    </location>
</feature>
<evidence type="ECO:0000256" key="12">
    <source>
        <dbReference type="SAM" id="Phobius"/>
    </source>
</evidence>
<feature type="transmembrane region" description="Helical" evidence="12">
    <location>
        <begin position="291"/>
        <end position="312"/>
    </location>
</feature>
<sequence length="356" mass="40503">MKKNRDRLVTLLLTAARQGIGELSWVTYLMCGGGTRGEDGGEGRRNNNFLQNQSPPQPRRQHHAFGHCPNTWDGWQCWNATPPSTQARMPCPSYAYYGKVPSCTKEATKQCEGWGLWYRKKGREWSDYGSCGVQENIKLRLYVHIAAYSVSVAALLPALCIFFSYKQLRAHRFTLHKNLFLSLLLEAIGSIALRSLQLSHNSTIQKSPGWCVSLTLLTRYTSLSNYMWYLSEGFYLHKLLVSAFAEQSSLHIFYVIGWGFPLVAVGVYSVARGLTHPNTHCWILPCGPLEWIINIPPLLAILINIVFLVNIIRILVSKVRATSGTEPSQYRFIIVLFELLSMRITTHRWNEIFLTC</sequence>
<dbReference type="SMART" id="SM00008">
    <property type="entry name" value="HormR"/>
    <property type="match status" value="1"/>
</dbReference>
<evidence type="ECO:0000256" key="3">
    <source>
        <dbReference type="ARBA" id="ARBA00022475"/>
    </source>
</evidence>
<name>A0AAE1U6H0_9EUCA</name>
<dbReference type="GO" id="GO:0005886">
    <property type="term" value="C:plasma membrane"/>
    <property type="evidence" value="ECO:0007669"/>
    <property type="project" value="UniProtKB-SubCell"/>
</dbReference>
<keyword evidence="7 12" id="KW-0472">Membrane</keyword>
<evidence type="ECO:0000256" key="6">
    <source>
        <dbReference type="ARBA" id="ARBA00023040"/>
    </source>
</evidence>
<evidence type="ECO:0000256" key="8">
    <source>
        <dbReference type="ARBA" id="ARBA00023170"/>
    </source>
</evidence>
<feature type="domain" description="G-protein coupled receptors family 2 profile 1" evidence="13">
    <location>
        <begin position="68"/>
        <end position="135"/>
    </location>
</feature>
<dbReference type="Gene3D" id="4.10.1240.10">
    <property type="entry name" value="GPCR, family 2, extracellular hormone receptor domain"/>
    <property type="match status" value="1"/>
</dbReference>
<dbReference type="InterPro" id="IPR017981">
    <property type="entry name" value="GPCR_2-like_7TM"/>
</dbReference>
<dbReference type="PROSITE" id="PS50261">
    <property type="entry name" value="G_PROTEIN_RECEP_F2_4"/>
    <property type="match status" value="1"/>
</dbReference>
<dbReference type="InterPro" id="IPR050332">
    <property type="entry name" value="GPCR_2"/>
</dbReference>
<dbReference type="InterPro" id="IPR017983">
    <property type="entry name" value="GPCR_2_secretin-like_CS"/>
</dbReference>
<evidence type="ECO:0000313" key="16">
    <source>
        <dbReference type="Proteomes" id="UP001292094"/>
    </source>
</evidence>
<keyword evidence="9" id="KW-0325">Glycoprotein</keyword>
<protein>
    <submittedName>
        <fullName evidence="15">Uncharacterized protein</fullName>
    </submittedName>
</protein>
<keyword evidence="4 12" id="KW-0812">Transmembrane</keyword>
<dbReference type="GO" id="GO:0007188">
    <property type="term" value="P:adenylate cyclase-modulating G protein-coupled receptor signaling pathway"/>
    <property type="evidence" value="ECO:0007669"/>
    <property type="project" value="TreeGrafter"/>
</dbReference>
<organism evidence="15 16">
    <name type="scientific">Petrolisthes manimaculis</name>
    <dbReference type="NCBI Taxonomy" id="1843537"/>
    <lineage>
        <taxon>Eukaryota</taxon>
        <taxon>Metazoa</taxon>
        <taxon>Ecdysozoa</taxon>
        <taxon>Arthropoda</taxon>
        <taxon>Crustacea</taxon>
        <taxon>Multicrustacea</taxon>
        <taxon>Malacostraca</taxon>
        <taxon>Eumalacostraca</taxon>
        <taxon>Eucarida</taxon>
        <taxon>Decapoda</taxon>
        <taxon>Pleocyemata</taxon>
        <taxon>Anomura</taxon>
        <taxon>Galatheoidea</taxon>
        <taxon>Porcellanidae</taxon>
        <taxon>Petrolisthes</taxon>
    </lineage>
</organism>